<evidence type="ECO:0000313" key="3">
    <source>
        <dbReference type="Proteomes" id="UP001224674"/>
    </source>
</evidence>
<feature type="region of interest" description="Disordered" evidence="1">
    <location>
        <begin position="14"/>
        <end position="57"/>
    </location>
</feature>
<feature type="compositionally biased region" description="Polar residues" evidence="1">
    <location>
        <begin position="18"/>
        <end position="30"/>
    </location>
</feature>
<name>A0AAJ6DD61_9MICC</name>
<proteinExistence type="predicted"/>
<organism evidence="2 3">
    <name type="scientific">Auritidibacter ignavus</name>
    <dbReference type="NCBI Taxonomy" id="678932"/>
    <lineage>
        <taxon>Bacteria</taxon>
        <taxon>Bacillati</taxon>
        <taxon>Actinomycetota</taxon>
        <taxon>Actinomycetes</taxon>
        <taxon>Micrococcales</taxon>
        <taxon>Micrococcaceae</taxon>
        <taxon>Auritidibacter</taxon>
    </lineage>
</organism>
<keyword evidence="3" id="KW-1185">Reference proteome</keyword>
<gene>
    <name evidence="2" type="ORF">QDX21_05085</name>
</gene>
<accession>A0AAJ6DD61</accession>
<reference evidence="2 3" key="1">
    <citation type="submission" date="2023-03" db="EMBL/GenBank/DDBJ databases">
        <title>Complete genome sequences of several Auritidibacter ignavus strains isolated from ear infections.</title>
        <authorList>
            <person name="Baehr T."/>
            <person name="Baumhoegger A.M."/>
        </authorList>
    </citation>
    <scope>NUCLEOTIDE SEQUENCE [LARGE SCALE GENOMIC DNA]</scope>
    <source>
        <strain evidence="2 3">BABAE-6</strain>
    </source>
</reference>
<protein>
    <submittedName>
        <fullName evidence="2">Uncharacterized protein</fullName>
    </submittedName>
</protein>
<evidence type="ECO:0000313" key="2">
    <source>
        <dbReference type="EMBL" id="WGH94169.1"/>
    </source>
</evidence>
<dbReference type="RefSeq" id="WP_279675289.1">
    <property type="nucleotide sequence ID" value="NZ_CP122566.1"/>
</dbReference>
<dbReference type="Proteomes" id="UP001224674">
    <property type="component" value="Chromosome"/>
</dbReference>
<evidence type="ECO:0000256" key="1">
    <source>
        <dbReference type="SAM" id="MobiDB-lite"/>
    </source>
</evidence>
<dbReference type="EMBL" id="CP122566">
    <property type="protein sequence ID" value="WGH94169.1"/>
    <property type="molecule type" value="Genomic_DNA"/>
</dbReference>
<sequence>MSNFKPGVILTKKDDQLGTVTTKPGTTAEYNNLKLHGWSEQKTKPATGQSQKKEKKD</sequence>
<dbReference type="AlphaFoldDB" id="A0AAJ6DD61"/>